<feature type="chain" id="PRO_5042263469" evidence="1">
    <location>
        <begin position="40"/>
        <end position="179"/>
    </location>
</feature>
<dbReference type="EMBL" id="JAHMHS010000176">
    <property type="protein sequence ID" value="KAK1710003.1"/>
    <property type="molecule type" value="Genomic_DNA"/>
</dbReference>
<accession>A0AAD8UC25</accession>
<organism evidence="2 3">
    <name type="scientific">Glomerella acutata</name>
    <name type="common">Colletotrichum acutatum</name>
    <dbReference type="NCBI Taxonomy" id="27357"/>
    <lineage>
        <taxon>Eukaryota</taxon>
        <taxon>Fungi</taxon>
        <taxon>Dikarya</taxon>
        <taxon>Ascomycota</taxon>
        <taxon>Pezizomycotina</taxon>
        <taxon>Sordariomycetes</taxon>
        <taxon>Hypocreomycetidae</taxon>
        <taxon>Glomerellales</taxon>
        <taxon>Glomerellaceae</taxon>
        <taxon>Colletotrichum</taxon>
        <taxon>Colletotrichum acutatum species complex</taxon>
    </lineage>
</organism>
<evidence type="ECO:0000313" key="2">
    <source>
        <dbReference type="EMBL" id="KAK1710003.1"/>
    </source>
</evidence>
<proteinExistence type="predicted"/>
<name>A0AAD8UC25_GLOAC</name>
<gene>
    <name evidence="2" type="ORF">BDZ83DRAFT_134770</name>
</gene>
<sequence>MCQLITARLHAANDPKSPHFKMVHARVLLVLTAVSPTMAVPMRYEPDTSTKEAYTLILSLSVGPQTESTANVSPPPRHNPITQDVLASLFLDQTSNSTLGRKGFLPPKGMHMAAIRMSRNREIGSRFITPTLRSAKLLRRFMPLESKRSTKHGERETLQSLGSPPSLYKRAYLVLGEAS</sequence>
<evidence type="ECO:0000256" key="1">
    <source>
        <dbReference type="SAM" id="SignalP"/>
    </source>
</evidence>
<dbReference type="RefSeq" id="XP_060358699.1">
    <property type="nucleotide sequence ID" value="XM_060501241.1"/>
</dbReference>
<reference evidence="2" key="1">
    <citation type="submission" date="2021-12" db="EMBL/GenBank/DDBJ databases">
        <title>Comparative genomics, transcriptomics and evolutionary studies reveal genomic signatures of adaptation to plant cell wall in hemibiotrophic fungi.</title>
        <authorList>
            <consortium name="DOE Joint Genome Institute"/>
            <person name="Baroncelli R."/>
            <person name="Diaz J.F."/>
            <person name="Benocci T."/>
            <person name="Peng M."/>
            <person name="Battaglia E."/>
            <person name="Haridas S."/>
            <person name="Andreopoulos W."/>
            <person name="Labutti K."/>
            <person name="Pangilinan J."/>
            <person name="Floch G.L."/>
            <person name="Makela M.R."/>
            <person name="Henrissat B."/>
            <person name="Grigoriev I.V."/>
            <person name="Crouch J.A."/>
            <person name="De Vries R.P."/>
            <person name="Sukno S.A."/>
            <person name="Thon M.R."/>
        </authorList>
    </citation>
    <scope>NUCLEOTIDE SEQUENCE</scope>
    <source>
        <strain evidence="2">CBS 112980</strain>
    </source>
</reference>
<protein>
    <submittedName>
        <fullName evidence="2">Uncharacterized protein</fullName>
    </submittedName>
</protein>
<feature type="signal peptide" evidence="1">
    <location>
        <begin position="1"/>
        <end position="39"/>
    </location>
</feature>
<comment type="caution">
    <text evidence="2">The sequence shown here is derived from an EMBL/GenBank/DDBJ whole genome shotgun (WGS) entry which is preliminary data.</text>
</comment>
<dbReference type="AlphaFoldDB" id="A0AAD8UC25"/>
<evidence type="ECO:0000313" key="3">
    <source>
        <dbReference type="Proteomes" id="UP001244207"/>
    </source>
</evidence>
<keyword evidence="1" id="KW-0732">Signal</keyword>
<dbReference type="GeneID" id="85385140"/>
<keyword evidence="3" id="KW-1185">Reference proteome</keyword>
<dbReference type="Proteomes" id="UP001244207">
    <property type="component" value="Unassembled WGS sequence"/>
</dbReference>